<evidence type="ECO:0000313" key="1">
    <source>
        <dbReference type="EMBL" id="TGG83564.1"/>
    </source>
</evidence>
<gene>
    <name evidence="1" type="primary">casA</name>
    <name evidence="1" type="ORF">D8771_14795</name>
</gene>
<dbReference type="AlphaFoldDB" id="A0A8H1QUU8"/>
<name>A0A8H1QUU8_9ACTN</name>
<sequence>MLDGREHLLSLREVFEQADGIRRLAGDIATQDFALTRLLLAILHDALEGPRDVDEWAELWEAEQPFGPIDGYLDEHRQRFDLLHPKTPFFQTPGLRTAKGEVFSLDRITADVPNGVRFFTMRALGAERLSFAEAARWVVHAQAYDTSGIKTGVEGDPRAKNGKVYPQGVAWSGSLGGVLAEGGTLRRTLLLNLVAAEADVVTVSDEDKPAWCRPAPEPGPAKDVAERPYGPCDLYTWQSRRLLLHHDEDGVHAVVLTYGDPLAPQNRHKAEPMTGWRRSKPQEKKLGQPLVYMPREHDPARSAWRGLASLLAPRALSTASARDAANELRPGVVHWLAQLMVDGVLPQETLIRLRTYGVKYGTQQSVIDEVTDDSVAMAVVLLHEDDSALGRTALDAVGDADASVRALGDLARDLALAAGSDPGTRQDSAREAGYDALDTAFRDWLSRIRPGDEPERIRTEWQRTVRRIVKDSAGVLISAAGEAAWAGRTVATKHGERHYDAALADRLFRIRLRKALPLAHDSEDPS</sequence>
<dbReference type="Pfam" id="PF09481">
    <property type="entry name" value="CRISPR_Cse1"/>
    <property type="match status" value="1"/>
</dbReference>
<proteinExistence type="predicted"/>
<reference evidence="1 2" key="1">
    <citation type="submission" date="2018-10" db="EMBL/GenBank/DDBJ databases">
        <title>Isolation of pseudouridimycin from Streptomyces albus DSM 40763.</title>
        <authorList>
            <person name="Rosenqvist P."/>
            <person name="Metsae-Ketelae M."/>
            <person name="Virta P."/>
        </authorList>
    </citation>
    <scope>NUCLEOTIDE SEQUENCE [LARGE SCALE GENOMIC DNA]</scope>
    <source>
        <strain evidence="1 2">DSM 40763</strain>
    </source>
</reference>
<dbReference type="Proteomes" id="UP000298111">
    <property type="component" value="Unassembled WGS sequence"/>
</dbReference>
<dbReference type="InterPro" id="IPR013381">
    <property type="entry name" value="CRISPR-assoc_prot_Cse1"/>
</dbReference>
<comment type="caution">
    <text evidence="1">The sequence shown here is derived from an EMBL/GenBank/DDBJ whole genome shotgun (WGS) entry which is preliminary data.</text>
</comment>
<dbReference type="EMBL" id="RCIY01000055">
    <property type="protein sequence ID" value="TGG83564.1"/>
    <property type="molecule type" value="Genomic_DNA"/>
</dbReference>
<dbReference type="NCBIfam" id="TIGR02547">
    <property type="entry name" value="casA_cse1"/>
    <property type="match status" value="1"/>
</dbReference>
<evidence type="ECO:0000313" key="2">
    <source>
        <dbReference type="Proteomes" id="UP000298111"/>
    </source>
</evidence>
<accession>A0A8H1QUU8</accession>
<organism evidence="1 2">
    <name type="scientific">Streptomyces albus</name>
    <dbReference type="NCBI Taxonomy" id="1888"/>
    <lineage>
        <taxon>Bacteria</taxon>
        <taxon>Bacillati</taxon>
        <taxon>Actinomycetota</taxon>
        <taxon>Actinomycetes</taxon>
        <taxon>Kitasatosporales</taxon>
        <taxon>Streptomycetaceae</taxon>
        <taxon>Streptomyces</taxon>
    </lineage>
</organism>
<protein>
    <submittedName>
        <fullName evidence="1">Type I-E CRISPR-associated protein Cse1/CasA</fullName>
    </submittedName>
</protein>
<dbReference type="Gene3D" id="1.10.132.100">
    <property type="match status" value="1"/>
</dbReference>
<dbReference type="CDD" id="cd09729">
    <property type="entry name" value="Cse1_I-E"/>
    <property type="match status" value="1"/>
</dbReference>